<evidence type="ECO:0000259" key="2">
    <source>
        <dbReference type="SMART" id="SM00387"/>
    </source>
</evidence>
<dbReference type="InterPro" id="IPR050640">
    <property type="entry name" value="Bact_2-comp_sensor_kinase"/>
</dbReference>
<dbReference type="Pfam" id="PF02518">
    <property type="entry name" value="HATPase_c"/>
    <property type="match status" value="1"/>
</dbReference>
<sequence>MFKRISKLSLQNKMHALIYALVIVEAMLLLLMGIVYVRMLTSETYARNRVQLSALSTDLQNEFAEVDNLVTRFHEDAGAQVHLERAENDKLSAYQRELARLDLSKDIGSIAATSRVNSWTIMDDRGHRMVGGNGLDNYIKGYSTKDYLRTVGNDSKKAKWIFGPDNKAVYVHNLFDTHDLSMKHIGTVVFTIDLSFIQQFMSDSGLFSRQDFIVIKRDNQYYLTKPNLAHSVKSGLRYHGPNQQRLTSINGIGYYLFSKALNLDNTSFTVHYYIVNEQIIRKIVTASFILLLVILLILIISSNIANYLLRRLILPIDNLARNMQDFKTADDLPRLRERAEKANTFHRSDEIGTLYRCFQRLMSEIDRLVVKDYQSQLLTQEMENKYLMAQIDPHFLYNTLNSINWIALSHGDEEASEVVTSLALLLREKADAKTQSTTLEQELNIVKAYVKIQSVRFRDRLRFSLMIPETMATQNVIVPKLIIQPIVENAVKYGVETTDRPVVVRVCLRIENAHLIITVFNDGKGFNPAAFQSESTGVGLHNISSRLKLKFGSEAGLHVESAVDSTTSVKIWLPYAKKGEVSLG</sequence>
<dbReference type="PANTHER" id="PTHR34220:SF7">
    <property type="entry name" value="SENSOR HISTIDINE KINASE YPDA"/>
    <property type="match status" value="1"/>
</dbReference>
<reference evidence="3 4" key="1">
    <citation type="journal article" date="2015" name="Genome Announc.">
        <title>Expanding the biotechnology potential of lactobacilli through comparative genomics of 213 strains and associated genera.</title>
        <authorList>
            <person name="Sun Z."/>
            <person name="Harris H.M."/>
            <person name="McCann A."/>
            <person name="Guo C."/>
            <person name="Argimon S."/>
            <person name="Zhang W."/>
            <person name="Yang X."/>
            <person name="Jeffery I.B."/>
            <person name="Cooney J.C."/>
            <person name="Kagawa T.F."/>
            <person name="Liu W."/>
            <person name="Song Y."/>
            <person name="Salvetti E."/>
            <person name="Wrobel A."/>
            <person name="Rasinkangas P."/>
            <person name="Parkhill J."/>
            <person name="Rea M.C."/>
            <person name="O'Sullivan O."/>
            <person name="Ritari J."/>
            <person name="Douillard F.P."/>
            <person name="Paul Ross R."/>
            <person name="Yang R."/>
            <person name="Briner A.E."/>
            <person name="Felis G.E."/>
            <person name="de Vos W.M."/>
            <person name="Barrangou R."/>
            <person name="Klaenhammer T.R."/>
            <person name="Caufield P.W."/>
            <person name="Cui Y."/>
            <person name="Zhang H."/>
            <person name="O'Toole P.W."/>
        </authorList>
    </citation>
    <scope>NUCLEOTIDE SEQUENCE [LARGE SCALE GENOMIC DNA]</scope>
    <source>
        <strain evidence="3 4">DSM 22697</strain>
    </source>
</reference>
<feature type="transmembrane region" description="Helical" evidence="1">
    <location>
        <begin position="288"/>
        <end position="309"/>
    </location>
</feature>
<accession>A0A0R2F1R1</accession>
<keyword evidence="1" id="KW-0812">Transmembrane</keyword>
<evidence type="ECO:0000313" key="4">
    <source>
        <dbReference type="Proteomes" id="UP000050865"/>
    </source>
</evidence>
<feature type="domain" description="Histidine kinase/HSP90-like ATPase" evidence="2">
    <location>
        <begin position="474"/>
        <end position="577"/>
    </location>
</feature>
<feature type="transmembrane region" description="Helical" evidence="1">
    <location>
        <begin position="16"/>
        <end position="37"/>
    </location>
</feature>
<dbReference type="RefSeq" id="WP_056989954.1">
    <property type="nucleotide sequence ID" value="NZ_AYZJ01000087.1"/>
</dbReference>
<name>A0A0R2F1R1_9LACO</name>
<dbReference type="Gene3D" id="3.30.565.10">
    <property type="entry name" value="Histidine kinase-like ATPase, C-terminal domain"/>
    <property type="match status" value="1"/>
</dbReference>
<keyword evidence="4" id="KW-1185">Reference proteome</keyword>
<evidence type="ECO:0000256" key="1">
    <source>
        <dbReference type="SAM" id="Phobius"/>
    </source>
</evidence>
<dbReference type="InterPro" id="IPR036890">
    <property type="entry name" value="HATPase_C_sf"/>
</dbReference>
<proteinExistence type="predicted"/>
<keyword evidence="1" id="KW-0472">Membrane</keyword>
<dbReference type="SMART" id="SM00387">
    <property type="entry name" value="HATPase_c"/>
    <property type="match status" value="1"/>
</dbReference>
<dbReference type="Pfam" id="PF06580">
    <property type="entry name" value="His_kinase"/>
    <property type="match status" value="1"/>
</dbReference>
<protein>
    <recommendedName>
        <fullName evidence="2">Histidine kinase/HSP90-like ATPase domain-containing protein</fullName>
    </recommendedName>
</protein>
<dbReference type="PANTHER" id="PTHR34220">
    <property type="entry name" value="SENSOR HISTIDINE KINASE YPDA"/>
    <property type="match status" value="1"/>
</dbReference>
<gene>
    <name evidence="3" type="ORF">FC75_GL000611</name>
</gene>
<evidence type="ECO:0000313" key="3">
    <source>
        <dbReference type="EMBL" id="KRN18397.1"/>
    </source>
</evidence>
<dbReference type="InterPro" id="IPR010559">
    <property type="entry name" value="Sig_transdc_His_kin_internal"/>
</dbReference>
<organism evidence="3 4">
    <name type="scientific">Lacticaseibacillus camelliae DSM 22697 = JCM 13995</name>
    <dbReference type="NCBI Taxonomy" id="1423730"/>
    <lineage>
        <taxon>Bacteria</taxon>
        <taxon>Bacillati</taxon>
        <taxon>Bacillota</taxon>
        <taxon>Bacilli</taxon>
        <taxon>Lactobacillales</taxon>
        <taxon>Lactobacillaceae</taxon>
        <taxon>Lacticaseibacillus</taxon>
    </lineage>
</organism>
<dbReference type="SUPFAM" id="SSF55874">
    <property type="entry name" value="ATPase domain of HSP90 chaperone/DNA topoisomerase II/histidine kinase"/>
    <property type="match status" value="1"/>
</dbReference>
<dbReference type="GO" id="GO:0016020">
    <property type="term" value="C:membrane"/>
    <property type="evidence" value="ECO:0007669"/>
    <property type="project" value="InterPro"/>
</dbReference>
<comment type="caution">
    <text evidence="3">The sequence shown here is derived from an EMBL/GenBank/DDBJ whole genome shotgun (WGS) entry which is preliminary data.</text>
</comment>
<dbReference type="AlphaFoldDB" id="A0A0R2F1R1"/>
<dbReference type="InterPro" id="IPR003594">
    <property type="entry name" value="HATPase_dom"/>
</dbReference>
<dbReference type="Gene3D" id="6.10.340.10">
    <property type="match status" value="1"/>
</dbReference>
<keyword evidence="1" id="KW-1133">Transmembrane helix</keyword>
<dbReference type="GO" id="GO:0000155">
    <property type="term" value="F:phosphorelay sensor kinase activity"/>
    <property type="evidence" value="ECO:0007669"/>
    <property type="project" value="InterPro"/>
</dbReference>
<dbReference type="Proteomes" id="UP000050865">
    <property type="component" value="Unassembled WGS sequence"/>
</dbReference>
<dbReference type="STRING" id="1423730.FC75_GL000611"/>
<dbReference type="EMBL" id="AYZJ01000087">
    <property type="protein sequence ID" value="KRN18397.1"/>
    <property type="molecule type" value="Genomic_DNA"/>
</dbReference>
<dbReference type="PATRIC" id="fig|1423730.4.peg.636"/>